<dbReference type="VEuPathDB" id="FungiDB:KRP23_6297"/>
<dbReference type="eggNOG" id="ENOG502S22S">
    <property type="taxonomic scope" value="Eukaryota"/>
</dbReference>
<dbReference type="PANTHER" id="PTHR19957:SF224">
    <property type="entry name" value="HL02043P"/>
    <property type="match status" value="1"/>
</dbReference>
<evidence type="ECO:0000256" key="1">
    <source>
        <dbReference type="SAM" id="MobiDB-lite"/>
    </source>
</evidence>
<dbReference type="VEuPathDB" id="FungiDB:KRP22_5674"/>
<dbReference type="GO" id="GO:0031201">
    <property type="term" value="C:SNARE complex"/>
    <property type="evidence" value="ECO:0000318"/>
    <property type="project" value="GO_Central"/>
</dbReference>
<evidence type="ECO:0000259" key="3">
    <source>
        <dbReference type="PROSITE" id="PS50192"/>
    </source>
</evidence>
<dbReference type="GO" id="GO:0005484">
    <property type="term" value="F:SNAP receptor activity"/>
    <property type="evidence" value="ECO:0000318"/>
    <property type="project" value="GO_Central"/>
</dbReference>
<dbReference type="InterPro" id="IPR045242">
    <property type="entry name" value="Syntaxin"/>
</dbReference>
<dbReference type="AlphaFoldDB" id="H3GHD0"/>
<dbReference type="GO" id="GO:0012505">
    <property type="term" value="C:endomembrane system"/>
    <property type="evidence" value="ECO:0000318"/>
    <property type="project" value="GO_Central"/>
</dbReference>
<dbReference type="PANTHER" id="PTHR19957">
    <property type="entry name" value="SYNTAXIN"/>
    <property type="match status" value="1"/>
</dbReference>
<dbReference type="STRING" id="164328.H3GHD0"/>
<feature type="region of interest" description="Disordered" evidence="1">
    <location>
        <begin position="212"/>
        <end position="267"/>
    </location>
</feature>
<dbReference type="EnsemblProtists" id="Phyra75320">
    <property type="protein sequence ID" value="Phyra75320"/>
    <property type="gene ID" value="Phyra75320"/>
</dbReference>
<evidence type="ECO:0000256" key="2">
    <source>
        <dbReference type="SAM" id="Phobius"/>
    </source>
</evidence>
<dbReference type="Proteomes" id="UP000005238">
    <property type="component" value="Unassembled WGS sequence"/>
</dbReference>
<accession>H3GHD0</accession>
<dbReference type="InParanoid" id="H3GHD0"/>
<keyword evidence="5" id="KW-1185">Reference proteome</keyword>
<dbReference type="GO" id="GO:0006886">
    <property type="term" value="P:intracellular protein transport"/>
    <property type="evidence" value="ECO:0000318"/>
    <property type="project" value="GO_Central"/>
</dbReference>
<dbReference type="HOGENOM" id="CLU_033128_0_0_1"/>
<feature type="region of interest" description="Disordered" evidence="1">
    <location>
        <begin position="443"/>
        <end position="467"/>
    </location>
</feature>
<dbReference type="Pfam" id="PF13092">
    <property type="entry name" value="CENP-L"/>
    <property type="match status" value="1"/>
</dbReference>
<keyword evidence="2" id="KW-0812">Transmembrane</keyword>
<dbReference type="GO" id="GO:0006906">
    <property type="term" value="P:vesicle fusion"/>
    <property type="evidence" value="ECO:0000318"/>
    <property type="project" value="GO_Central"/>
</dbReference>
<dbReference type="InterPro" id="IPR000727">
    <property type="entry name" value="T_SNARE_dom"/>
</dbReference>
<evidence type="ECO:0000313" key="4">
    <source>
        <dbReference type="EnsemblProtists" id="Phyra75320"/>
    </source>
</evidence>
<feature type="transmembrane region" description="Helical" evidence="2">
    <location>
        <begin position="187"/>
        <end position="206"/>
    </location>
</feature>
<proteinExistence type="predicted"/>
<reference evidence="5" key="1">
    <citation type="journal article" date="2006" name="Science">
        <title>Phytophthora genome sequences uncover evolutionary origins and mechanisms of pathogenesis.</title>
        <authorList>
            <person name="Tyler B.M."/>
            <person name="Tripathy S."/>
            <person name="Zhang X."/>
            <person name="Dehal P."/>
            <person name="Jiang R.H."/>
            <person name="Aerts A."/>
            <person name="Arredondo F.D."/>
            <person name="Baxter L."/>
            <person name="Bensasson D."/>
            <person name="Beynon J.L."/>
            <person name="Chapman J."/>
            <person name="Damasceno C.M."/>
            <person name="Dorrance A.E."/>
            <person name="Dou D."/>
            <person name="Dickerman A.W."/>
            <person name="Dubchak I.L."/>
            <person name="Garbelotto M."/>
            <person name="Gijzen M."/>
            <person name="Gordon S.G."/>
            <person name="Govers F."/>
            <person name="Grunwald N.J."/>
            <person name="Huang W."/>
            <person name="Ivors K.L."/>
            <person name="Jones R.W."/>
            <person name="Kamoun S."/>
            <person name="Krampis K."/>
            <person name="Lamour K.H."/>
            <person name="Lee M.K."/>
            <person name="McDonald W.H."/>
            <person name="Medina M."/>
            <person name="Meijer H.J."/>
            <person name="Nordberg E.K."/>
            <person name="Maclean D.J."/>
            <person name="Ospina-Giraldo M.D."/>
            <person name="Morris P.F."/>
            <person name="Phuntumart V."/>
            <person name="Putnam N.H."/>
            <person name="Rash S."/>
            <person name="Rose J.K."/>
            <person name="Sakihama Y."/>
            <person name="Salamov A.A."/>
            <person name="Savidor A."/>
            <person name="Scheuring C.F."/>
            <person name="Smith B.M."/>
            <person name="Sobral B.W."/>
            <person name="Terry A."/>
            <person name="Torto-Alalibo T.A."/>
            <person name="Win J."/>
            <person name="Xu Z."/>
            <person name="Zhang H."/>
            <person name="Grigoriev I.V."/>
            <person name="Rokhsar D.S."/>
            <person name="Boore J.L."/>
        </authorList>
    </citation>
    <scope>NUCLEOTIDE SEQUENCE [LARGE SCALE GENOMIC DNA]</scope>
    <source>
        <strain evidence="5">Pr102</strain>
    </source>
</reference>
<dbReference type="CDD" id="cd15841">
    <property type="entry name" value="SNARE_Qc"/>
    <property type="match status" value="1"/>
</dbReference>
<sequence>MSATAWASWLDRLESARGQEQVLSSKIRAGNAGTIGTSVFALQQSVSRLKRDFDQLKRSSSTSVTQQEIERRERLLGQLAQDQKEDLEMYNSRKTSRAAVSPGAADAPARLLSMQNQIMKDQDQQLDLIGQGVSNLHNYSLTVKDETDLHVRLLNEMDDDVSRVTDGLESESARAARVAKQSNNTKLYITILVLVVILIFLLLAGGQDDAMDNSRPEPRVTPQQQQKLRAAYSSPMRPSQYTRVPEDGDEAPQEETPRQAAARRERERVSMEQVLLDRRWVFHCASPLFHFQREQLSDYAHDLVKTLRAAALRACGQQLGYSVSIRNTDTFVAFQIREERDRRRSRATKTSKAAESNAPERTGGFVLYFPKEEEQRAPRKGRERQQVLLLRGHEELLRWVCSWLQRRFQCVVSTHVVHIQQLNLKRLARNWVVASLLAQKPRPKRIQQETNNQIEEEGEHSSMATQEPPRAPLLLKYRATKKEDIVRSYTLTVPWATLRRLFEQTKDGPGGNRPSAYVPELIELTERLYVDALPFDLSTYEIERVEMQELAVDLDGGVEVGMDLVHTVLFSLLELLAVQDVATTSRPEMTL</sequence>
<dbReference type="EMBL" id="DS566009">
    <property type="status" value="NOT_ANNOTATED_CDS"/>
    <property type="molecule type" value="Genomic_DNA"/>
</dbReference>
<dbReference type="GO" id="GO:0048278">
    <property type="term" value="P:vesicle docking"/>
    <property type="evidence" value="ECO:0000318"/>
    <property type="project" value="GO_Central"/>
</dbReference>
<feature type="domain" description="T-SNARE coiled-coil homology" evidence="3">
    <location>
        <begin position="116"/>
        <end position="178"/>
    </location>
</feature>
<keyword evidence="2" id="KW-0472">Membrane</keyword>
<organism evidence="4 5">
    <name type="scientific">Phytophthora ramorum</name>
    <name type="common">Sudden oak death agent</name>
    <dbReference type="NCBI Taxonomy" id="164328"/>
    <lineage>
        <taxon>Eukaryota</taxon>
        <taxon>Sar</taxon>
        <taxon>Stramenopiles</taxon>
        <taxon>Oomycota</taxon>
        <taxon>Peronosporomycetes</taxon>
        <taxon>Peronosporales</taxon>
        <taxon>Peronosporaceae</taxon>
        <taxon>Phytophthora</taxon>
    </lineage>
</organism>
<dbReference type="Gene3D" id="1.20.5.110">
    <property type="match status" value="1"/>
</dbReference>
<dbReference type="VEuPathDB" id="FungiDB:KRP23_6298"/>
<dbReference type="GO" id="GO:0000149">
    <property type="term" value="F:SNARE binding"/>
    <property type="evidence" value="ECO:0000318"/>
    <property type="project" value="GO_Central"/>
</dbReference>
<reference evidence="4" key="2">
    <citation type="submission" date="2015-06" db="UniProtKB">
        <authorList>
            <consortium name="EnsemblProtists"/>
        </authorList>
    </citation>
    <scope>IDENTIFICATION</scope>
    <source>
        <strain evidence="4">Pr102</strain>
    </source>
</reference>
<dbReference type="PROSITE" id="PS50192">
    <property type="entry name" value="T_SNARE"/>
    <property type="match status" value="1"/>
</dbReference>
<dbReference type="InterPro" id="IPR025204">
    <property type="entry name" value="CENP-L"/>
</dbReference>
<protein>
    <recommendedName>
        <fullName evidence="3">t-SNARE coiled-coil homology domain-containing protein</fullName>
    </recommendedName>
</protein>
<dbReference type="SUPFAM" id="SSF58038">
    <property type="entry name" value="SNARE fusion complex"/>
    <property type="match status" value="1"/>
</dbReference>
<name>H3GHD0_PHYRM</name>
<evidence type="ECO:0000313" key="5">
    <source>
        <dbReference type="Proteomes" id="UP000005238"/>
    </source>
</evidence>
<keyword evidence="2" id="KW-1133">Transmembrane helix</keyword>